<evidence type="ECO:0000313" key="1">
    <source>
        <dbReference type="EMBL" id="GBM38660.1"/>
    </source>
</evidence>
<sequence>MFGSFSRSANVASLHHFQRQQSIPAARSRVLLSFHDSNASLALSWVSRRNSEFSLRGELPSTRSFIITLPLTILKTQSPWVRFPQRPVSFCCRTLGAISCQDGRSTSFSFFL</sequence>
<evidence type="ECO:0000313" key="2">
    <source>
        <dbReference type="Proteomes" id="UP000499080"/>
    </source>
</evidence>
<name>A0A4Y2FAW5_ARAVE</name>
<dbReference type="Proteomes" id="UP000499080">
    <property type="component" value="Unassembled WGS sequence"/>
</dbReference>
<dbReference type="AlphaFoldDB" id="A0A4Y2FAW5"/>
<gene>
    <name evidence="1" type="ORF">AVEN_37456_1</name>
</gene>
<organism evidence="1 2">
    <name type="scientific">Araneus ventricosus</name>
    <name type="common">Orbweaver spider</name>
    <name type="synonym">Epeira ventricosa</name>
    <dbReference type="NCBI Taxonomy" id="182803"/>
    <lineage>
        <taxon>Eukaryota</taxon>
        <taxon>Metazoa</taxon>
        <taxon>Ecdysozoa</taxon>
        <taxon>Arthropoda</taxon>
        <taxon>Chelicerata</taxon>
        <taxon>Arachnida</taxon>
        <taxon>Araneae</taxon>
        <taxon>Araneomorphae</taxon>
        <taxon>Entelegynae</taxon>
        <taxon>Araneoidea</taxon>
        <taxon>Araneidae</taxon>
        <taxon>Araneus</taxon>
    </lineage>
</organism>
<reference evidence="1 2" key="1">
    <citation type="journal article" date="2019" name="Sci. Rep.">
        <title>Orb-weaving spider Araneus ventricosus genome elucidates the spidroin gene catalogue.</title>
        <authorList>
            <person name="Kono N."/>
            <person name="Nakamura H."/>
            <person name="Ohtoshi R."/>
            <person name="Moran D.A.P."/>
            <person name="Shinohara A."/>
            <person name="Yoshida Y."/>
            <person name="Fujiwara M."/>
            <person name="Mori M."/>
            <person name="Tomita M."/>
            <person name="Arakawa K."/>
        </authorList>
    </citation>
    <scope>NUCLEOTIDE SEQUENCE [LARGE SCALE GENOMIC DNA]</scope>
</reference>
<accession>A0A4Y2FAW5</accession>
<proteinExistence type="predicted"/>
<keyword evidence="2" id="KW-1185">Reference proteome</keyword>
<dbReference type="EMBL" id="BGPR01000874">
    <property type="protein sequence ID" value="GBM38660.1"/>
    <property type="molecule type" value="Genomic_DNA"/>
</dbReference>
<protein>
    <submittedName>
        <fullName evidence="1">Uncharacterized protein</fullName>
    </submittedName>
</protein>
<comment type="caution">
    <text evidence="1">The sequence shown here is derived from an EMBL/GenBank/DDBJ whole genome shotgun (WGS) entry which is preliminary data.</text>
</comment>